<evidence type="ECO:0000256" key="1">
    <source>
        <dbReference type="ARBA" id="ARBA00004286"/>
    </source>
</evidence>
<dbReference type="PROSITE" id="PS50157">
    <property type="entry name" value="ZINC_FINGER_C2H2_2"/>
    <property type="match status" value="2"/>
</dbReference>
<evidence type="ECO:0000259" key="11">
    <source>
        <dbReference type="PROSITE" id="PS50868"/>
    </source>
</evidence>
<dbReference type="EMBL" id="JAYDYQ010001088">
    <property type="protein sequence ID" value="KAK4488341.1"/>
    <property type="molecule type" value="Genomic_DNA"/>
</dbReference>
<keyword evidence="13" id="KW-1185">Reference proteome</keyword>
<dbReference type="PROSITE" id="PS00028">
    <property type="entry name" value="ZINC_FINGER_C2H2_1"/>
    <property type="match status" value="3"/>
</dbReference>
<dbReference type="Gene3D" id="2.170.270.10">
    <property type="entry name" value="SET domain"/>
    <property type="match status" value="1"/>
</dbReference>
<dbReference type="Gene3D" id="3.30.160.60">
    <property type="entry name" value="Classic Zinc Finger"/>
    <property type="match status" value="1"/>
</dbReference>
<dbReference type="InterPro" id="IPR013087">
    <property type="entry name" value="Znf_C2H2_type"/>
</dbReference>
<evidence type="ECO:0000256" key="7">
    <source>
        <dbReference type="SAM" id="MobiDB-lite"/>
    </source>
</evidence>
<evidence type="ECO:0000259" key="10">
    <source>
        <dbReference type="PROSITE" id="PS50867"/>
    </source>
</evidence>
<accession>A0ABR0DGG8</accession>
<evidence type="ECO:0000313" key="13">
    <source>
        <dbReference type="Proteomes" id="UP001291926"/>
    </source>
</evidence>
<dbReference type="Pfam" id="PF00856">
    <property type="entry name" value="SET"/>
    <property type="match status" value="1"/>
</dbReference>
<keyword evidence="3" id="KW-0489">Methyltransferase</keyword>
<feature type="domain" description="C2H2-type" evidence="8">
    <location>
        <begin position="962"/>
        <end position="990"/>
    </location>
</feature>
<organism evidence="12 13">
    <name type="scientific">Penstemon davidsonii</name>
    <dbReference type="NCBI Taxonomy" id="160366"/>
    <lineage>
        <taxon>Eukaryota</taxon>
        <taxon>Viridiplantae</taxon>
        <taxon>Streptophyta</taxon>
        <taxon>Embryophyta</taxon>
        <taxon>Tracheophyta</taxon>
        <taxon>Spermatophyta</taxon>
        <taxon>Magnoliopsida</taxon>
        <taxon>eudicotyledons</taxon>
        <taxon>Gunneridae</taxon>
        <taxon>Pentapetalae</taxon>
        <taxon>asterids</taxon>
        <taxon>lamiids</taxon>
        <taxon>Lamiales</taxon>
        <taxon>Plantaginaceae</taxon>
        <taxon>Cheloneae</taxon>
        <taxon>Penstemon</taxon>
    </lineage>
</organism>
<dbReference type="InterPro" id="IPR003616">
    <property type="entry name" value="Post-SET_dom"/>
</dbReference>
<name>A0ABR0DGG8_9LAMI</name>
<feature type="region of interest" description="Disordered" evidence="7">
    <location>
        <begin position="399"/>
        <end position="432"/>
    </location>
</feature>
<dbReference type="InterPro" id="IPR046341">
    <property type="entry name" value="SET_dom_sf"/>
</dbReference>
<evidence type="ECO:0000256" key="4">
    <source>
        <dbReference type="ARBA" id="ARBA00022679"/>
    </source>
</evidence>
<sequence length="1506" mass="169614">MEILPCSRARYIGESDGPEVGPETADAEQVRADIKVDSLTNNLAESHEVRDDESRIILERFPASEGSLNGDTYYDYDIDGQNLSFDSHDSEDDNLDKMDTIESGLTNNQEGSSHSEFKTLEQDEPQAVWVKWRGKWQSGIRCARADWPLSTLRAKPTHDRKQYLVIFFPRTRNYSWADVLLVRPINEFPQPIAYKTHKVGAKMVKDLTLARRFIMQKLAVSMLNILDQLHREALVEAARDVMVLKEFAMEASRCKDYSDLGRMLSKLQTMILQRCLTSQWLQQSMQSWRERCQAANTAECIEMLKEYYGGMLAIQTEPLGYAVLNSVLSFHCNFCSVLSCCIDVLFELADSILWDEVNSLSSAAVQLELGSDWKSWKHEVMKWFSVSHPVVTAIGVDQPISDSPSTTDIQMSRKRPKLEVRRADTHASSSHQSVPLEMTSTFFNGYNVVSTAPLASEIPKRDSSIVDAAPTGSPGIVANKWDDIVVEAEAGNLEIVQTKGLELTPSNVVVQKSFELGNHNRQCVAFIEAKGRQCVRYANDGDVYCCVHMASRFAGSSAKVEASPPVDSPMCGGTTVLGTKCKHRALIGFSFCKKHRPHDGKNMTSPVNKLKRKNEELLKYPETKSPPSFVLARENESSTQVDPLFNLKGFNPESSMIENPHQTPSTDETVQCIGTLLQGSKEPCLETPKRHSLYCEKHIPSWLKRARNGKTRIVSKEVFLELLKDCQSREHKLQLHQACELFYRLFKSVLSLRNPVPKEVQFQWAISEASKDFSVGEFLVKLVCNEKERLKKLWGFGEGQNLQASTIEELVPTEVQTSNASDLDENVIKCKYCSEKFLDDQALGTHWMDNHKKEAQWLFRGYVCAICLDSFTNKKVLEAHVQERHHVQFVENCMLLQCIPCGSHFGNPDQLWLHVLSAHPSSLRLSNTGPQRDEGSLPKVEPNKSAPVEDKKPENQSGNRRFICRFCGLKFDLLPDLGRHHQAAHMSQNPTGPRLTKKGIQFYAQKLKSGRLTRPRFKKTLNSASYKIRNRSVQNLKKRIQASNSVGPVEIMAQSTVPEVATLGRLADSQCSAVAKLIFSEIKKTKSHPSNSEILAMAGSACCKVSLQASLEGKYGILPERMYLKAARLCSEHNILVQWHQSGFICPKGCTPNVSSSSLSPLVPSSDNIFKAAAPVQSNQITSDWTMDESHCVIDSRHFCLDLSENNIILCDDISFGQESVPIACVVDENLLNAEGPDGQMTEYSFPWESFTYVTKPLLDQSLALEVESSQLGCACVHSTCSAETCDHSYLFDNDYEDAKDIYGNPMHRRFAYDERGRIILEEGYLVYECNRRCCCSKSCQNRVLQNGVQVKLEIFKTERKGWAVRARTAILRGTFICEYLGEVIDEKEANERRNRYGTEGCKYFYEIDAHINDMSRLIEDQVPYVIDATNYGNVSRYINHSCSPNLVNHQVLVESMDSQLAHIGLYASRDIALGEELTYDFRYKLLPGEGCLCLCGASNCRGRLY</sequence>
<dbReference type="InterPro" id="IPR007728">
    <property type="entry name" value="Pre-SET_dom"/>
</dbReference>
<dbReference type="Pfam" id="PF05033">
    <property type="entry name" value="Pre-SET"/>
    <property type="match status" value="1"/>
</dbReference>
<dbReference type="SMART" id="SM00468">
    <property type="entry name" value="PreSET"/>
    <property type="match status" value="1"/>
</dbReference>
<dbReference type="SMART" id="SM00355">
    <property type="entry name" value="ZnF_C2H2"/>
    <property type="match status" value="4"/>
</dbReference>
<keyword evidence="6" id="KW-0863">Zinc-finger</keyword>
<keyword evidence="6" id="KW-0479">Metal-binding</keyword>
<dbReference type="Proteomes" id="UP001291926">
    <property type="component" value="Unassembled WGS sequence"/>
</dbReference>
<gene>
    <name evidence="12" type="ORF">RD792_004098</name>
</gene>
<evidence type="ECO:0000313" key="12">
    <source>
        <dbReference type="EMBL" id="KAK4488341.1"/>
    </source>
</evidence>
<proteinExistence type="predicted"/>
<keyword evidence="5" id="KW-0949">S-adenosyl-L-methionine</keyword>
<feature type="region of interest" description="Disordered" evidence="7">
    <location>
        <begin position="924"/>
        <end position="956"/>
    </location>
</feature>
<evidence type="ECO:0000259" key="8">
    <source>
        <dbReference type="PROSITE" id="PS50157"/>
    </source>
</evidence>
<evidence type="ECO:0000256" key="5">
    <source>
        <dbReference type="ARBA" id="ARBA00022691"/>
    </source>
</evidence>
<evidence type="ECO:0000256" key="6">
    <source>
        <dbReference type="PROSITE-ProRule" id="PRU00042"/>
    </source>
</evidence>
<dbReference type="SMART" id="SM00317">
    <property type="entry name" value="SET"/>
    <property type="match status" value="1"/>
</dbReference>
<dbReference type="PANTHER" id="PTHR47325:SF1">
    <property type="entry name" value="HISTONE-LYSINE N-METHYLTRANSFERASE SUVR5"/>
    <property type="match status" value="1"/>
</dbReference>
<dbReference type="InterPro" id="IPR001214">
    <property type="entry name" value="SET_dom"/>
</dbReference>
<keyword evidence="4" id="KW-0808">Transferase</keyword>
<dbReference type="PROSITE" id="PS50868">
    <property type="entry name" value="POST_SET"/>
    <property type="match status" value="1"/>
</dbReference>
<evidence type="ECO:0000259" key="9">
    <source>
        <dbReference type="PROSITE" id="PS50280"/>
    </source>
</evidence>
<evidence type="ECO:0000256" key="3">
    <source>
        <dbReference type="ARBA" id="ARBA00022603"/>
    </source>
</evidence>
<dbReference type="Pfam" id="PF18868">
    <property type="entry name" value="zf-C2H2_3rep"/>
    <property type="match status" value="1"/>
</dbReference>
<feature type="domain" description="SET" evidence="9">
    <location>
        <begin position="1351"/>
        <end position="1483"/>
    </location>
</feature>
<comment type="subcellular location">
    <subcellularLocation>
        <location evidence="1">Chromosome</location>
    </subcellularLocation>
</comment>
<evidence type="ECO:0008006" key="14">
    <source>
        <dbReference type="Google" id="ProtNLM"/>
    </source>
</evidence>
<reference evidence="12 13" key="1">
    <citation type="journal article" date="2023" name="bioRxiv">
        <title>Genome report: Whole genome sequence and annotation of Penstemon davidsonii.</title>
        <authorList>
            <person name="Ostevik K.L."/>
            <person name="Alabady M."/>
            <person name="Zhang M."/>
            <person name="Rausher M.D."/>
        </authorList>
    </citation>
    <scope>NUCLEOTIDE SEQUENCE [LARGE SCALE GENOMIC DNA]</scope>
    <source>
        <strain evidence="12">DNT005</strain>
        <tissue evidence="12">Whole leaf</tissue>
    </source>
</reference>
<feature type="domain" description="C2H2-type" evidence="8">
    <location>
        <begin position="862"/>
        <end position="885"/>
    </location>
</feature>
<dbReference type="SUPFAM" id="SSF82199">
    <property type="entry name" value="SET domain"/>
    <property type="match status" value="1"/>
</dbReference>
<dbReference type="PROSITE" id="PS50280">
    <property type="entry name" value="SET"/>
    <property type="match status" value="1"/>
</dbReference>
<feature type="domain" description="Post-SET" evidence="11">
    <location>
        <begin position="1490"/>
        <end position="1506"/>
    </location>
</feature>
<comment type="caution">
    <text evidence="12">The sequence shown here is derived from an EMBL/GenBank/DDBJ whole genome shotgun (WGS) entry which is preliminary data.</text>
</comment>
<keyword evidence="6" id="KW-0862">Zinc</keyword>
<evidence type="ECO:0000256" key="2">
    <source>
        <dbReference type="ARBA" id="ARBA00022454"/>
    </source>
</evidence>
<feature type="domain" description="Pre-SET" evidence="10">
    <location>
        <begin position="1272"/>
        <end position="1348"/>
    </location>
</feature>
<dbReference type="PROSITE" id="PS50867">
    <property type="entry name" value="PRE_SET"/>
    <property type="match status" value="1"/>
</dbReference>
<feature type="compositionally biased region" description="Polar residues" evidence="7">
    <location>
        <begin position="400"/>
        <end position="410"/>
    </location>
</feature>
<dbReference type="PANTHER" id="PTHR47325">
    <property type="entry name" value="HISTONE-LYSINE N-METHYLTRANSFERASE SUVR5"/>
    <property type="match status" value="1"/>
</dbReference>
<dbReference type="InterPro" id="IPR040689">
    <property type="entry name" value="SUVR5_Znf-C2H2_3rpt"/>
</dbReference>
<protein>
    <recommendedName>
        <fullName evidence="14">Histone-lysine N-methyltransferase SUVR5</fullName>
    </recommendedName>
</protein>
<keyword evidence="2" id="KW-0158">Chromosome</keyword>